<dbReference type="EMBL" id="FNQP01000011">
    <property type="protein sequence ID" value="SEA65604.1"/>
    <property type="molecule type" value="Genomic_DNA"/>
</dbReference>
<gene>
    <name evidence="4" type="ORF">SAMN05660964_02087</name>
</gene>
<evidence type="ECO:0000313" key="4">
    <source>
        <dbReference type="EMBL" id="SEA65604.1"/>
    </source>
</evidence>
<name>A0A1H4CYU1_9GAMM</name>
<dbReference type="OrthoDB" id="9804774at2"/>
<dbReference type="PRINTS" id="PR00081">
    <property type="entry name" value="GDHRDH"/>
</dbReference>
<dbReference type="PROSITE" id="PS00061">
    <property type="entry name" value="ADH_SHORT"/>
    <property type="match status" value="1"/>
</dbReference>
<evidence type="ECO:0000313" key="5">
    <source>
        <dbReference type="Proteomes" id="UP000199397"/>
    </source>
</evidence>
<dbReference type="AlphaFoldDB" id="A0A1H4CYU1"/>
<dbReference type="InterPro" id="IPR020904">
    <property type="entry name" value="Sc_DH/Rdtase_CS"/>
</dbReference>
<keyword evidence="5" id="KW-1185">Reference proteome</keyword>
<organism evidence="4 5">
    <name type="scientific">Thiothrix caldifontis</name>
    <dbReference type="NCBI Taxonomy" id="525918"/>
    <lineage>
        <taxon>Bacteria</taxon>
        <taxon>Pseudomonadati</taxon>
        <taxon>Pseudomonadota</taxon>
        <taxon>Gammaproteobacteria</taxon>
        <taxon>Thiotrichales</taxon>
        <taxon>Thiotrichaceae</taxon>
        <taxon>Thiothrix</taxon>
    </lineage>
</organism>
<evidence type="ECO:0000256" key="1">
    <source>
        <dbReference type="ARBA" id="ARBA00006484"/>
    </source>
</evidence>
<dbReference type="NCBIfam" id="NF009466">
    <property type="entry name" value="PRK12826.1-2"/>
    <property type="match status" value="1"/>
</dbReference>
<dbReference type="NCBIfam" id="NF009464">
    <property type="entry name" value="PRK12824.1"/>
    <property type="match status" value="1"/>
</dbReference>
<evidence type="ECO:0000256" key="2">
    <source>
        <dbReference type="ARBA" id="ARBA00023002"/>
    </source>
</evidence>
<dbReference type="FunFam" id="3.40.50.720:FF:000173">
    <property type="entry name" value="3-oxoacyl-[acyl-carrier protein] reductase"/>
    <property type="match status" value="1"/>
</dbReference>
<dbReference type="SUPFAM" id="SSF51735">
    <property type="entry name" value="NAD(P)-binding Rossmann-fold domains"/>
    <property type="match status" value="1"/>
</dbReference>
<sequence>MSKVALVTGGTGGIGNAICKQFAADGYKVVTTYFEPEEQAKAWQAKQDYDVAIYPCDVSSYDDCAKLKESVLADFGQVDIIVNCAGITRDATFKKITPAHWAAVMKTNLDSVFNVTHQFVNEMAERGFGRVINISSINGQKGQFGQTNYSAAKAGVHGFTMALAQEVARKGVTINTLSPGYIATEMVMAIAEDVRNKIIAQIPVGRLGTPEEMAAIVSFLASDKAGFITGANISANGGQFIH</sequence>
<dbReference type="SMART" id="SM00822">
    <property type="entry name" value="PKS_KR"/>
    <property type="match status" value="1"/>
</dbReference>
<dbReference type="PRINTS" id="PR00080">
    <property type="entry name" value="SDRFAMILY"/>
</dbReference>
<evidence type="ECO:0000259" key="3">
    <source>
        <dbReference type="SMART" id="SM00822"/>
    </source>
</evidence>
<dbReference type="NCBIfam" id="TIGR01829">
    <property type="entry name" value="AcAcCoA_reduct"/>
    <property type="match status" value="1"/>
</dbReference>
<reference evidence="4 5" key="1">
    <citation type="submission" date="2016-10" db="EMBL/GenBank/DDBJ databases">
        <authorList>
            <person name="de Groot N.N."/>
        </authorList>
    </citation>
    <scope>NUCLEOTIDE SEQUENCE [LARGE SCALE GENOMIC DNA]</scope>
    <source>
        <strain evidence="4 5">DSM 21228</strain>
    </source>
</reference>
<proteinExistence type="inferred from homology"/>
<dbReference type="GO" id="GO:0018454">
    <property type="term" value="F:acetoacetyl-CoA reductase activity"/>
    <property type="evidence" value="ECO:0007669"/>
    <property type="project" value="InterPro"/>
</dbReference>
<dbReference type="Pfam" id="PF13561">
    <property type="entry name" value="adh_short_C2"/>
    <property type="match status" value="1"/>
</dbReference>
<dbReference type="STRING" id="525918.SAMN05660964_02087"/>
<dbReference type="Gene3D" id="3.40.50.720">
    <property type="entry name" value="NAD(P)-binding Rossmann-like Domain"/>
    <property type="match status" value="1"/>
</dbReference>
<dbReference type="InterPro" id="IPR036291">
    <property type="entry name" value="NAD(P)-bd_dom_sf"/>
</dbReference>
<dbReference type="CDD" id="cd05333">
    <property type="entry name" value="BKR_SDR_c"/>
    <property type="match status" value="1"/>
</dbReference>
<dbReference type="RefSeq" id="WP_093068364.1">
    <property type="nucleotide sequence ID" value="NZ_FNQP01000011.1"/>
</dbReference>
<dbReference type="InterPro" id="IPR002347">
    <property type="entry name" value="SDR_fam"/>
</dbReference>
<keyword evidence="2" id="KW-0560">Oxidoreductase</keyword>
<dbReference type="GO" id="GO:0032787">
    <property type="term" value="P:monocarboxylic acid metabolic process"/>
    <property type="evidence" value="ECO:0007669"/>
    <property type="project" value="UniProtKB-ARBA"/>
</dbReference>
<dbReference type="PANTHER" id="PTHR42879:SF2">
    <property type="entry name" value="3-OXOACYL-[ACYL-CARRIER-PROTEIN] REDUCTASE FABG"/>
    <property type="match status" value="1"/>
</dbReference>
<dbReference type="PANTHER" id="PTHR42879">
    <property type="entry name" value="3-OXOACYL-(ACYL-CARRIER-PROTEIN) REDUCTASE"/>
    <property type="match status" value="1"/>
</dbReference>
<accession>A0A1H4CYU1</accession>
<protein>
    <submittedName>
        <fullName evidence="4">3-oxoacyl-[acyl-carrier-protein] reductase</fullName>
    </submittedName>
</protein>
<comment type="similarity">
    <text evidence="1">Belongs to the short-chain dehydrogenases/reductases (SDR) family.</text>
</comment>
<dbReference type="InterPro" id="IPR011283">
    <property type="entry name" value="Acetoacetyl-CoA_reductase"/>
</dbReference>
<dbReference type="GO" id="GO:0005737">
    <property type="term" value="C:cytoplasm"/>
    <property type="evidence" value="ECO:0007669"/>
    <property type="project" value="InterPro"/>
</dbReference>
<dbReference type="GO" id="GO:0042619">
    <property type="term" value="P:poly-hydroxybutyrate biosynthetic process"/>
    <property type="evidence" value="ECO:0007669"/>
    <property type="project" value="InterPro"/>
</dbReference>
<feature type="domain" description="Ketoreductase" evidence="3">
    <location>
        <begin position="3"/>
        <end position="180"/>
    </location>
</feature>
<dbReference type="InterPro" id="IPR057326">
    <property type="entry name" value="KR_dom"/>
</dbReference>
<dbReference type="InterPro" id="IPR050259">
    <property type="entry name" value="SDR"/>
</dbReference>
<dbReference type="Proteomes" id="UP000199397">
    <property type="component" value="Unassembled WGS sequence"/>
</dbReference>